<keyword evidence="2" id="KW-1185">Reference proteome</keyword>
<gene>
    <name evidence="1" type="primary">Apc_0</name>
    <name evidence="1" type="ORF">CEXT_444221</name>
</gene>
<comment type="caution">
    <text evidence="1">The sequence shown here is derived from an EMBL/GenBank/DDBJ whole genome shotgun (WGS) entry which is preliminary data.</text>
</comment>
<organism evidence="1 2">
    <name type="scientific">Caerostris extrusa</name>
    <name type="common">Bark spider</name>
    <name type="synonym">Caerostris bankana</name>
    <dbReference type="NCBI Taxonomy" id="172846"/>
    <lineage>
        <taxon>Eukaryota</taxon>
        <taxon>Metazoa</taxon>
        <taxon>Ecdysozoa</taxon>
        <taxon>Arthropoda</taxon>
        <taxon>Chelicerata</taxon>
        <taxon>Arachnida</taxon>
        <taxon>Araneae</taxon>
        <taxon>Araneomorphae</taxon>
        <taxon>Entelegynae</taxon>
        <taxon>Araneoidea</taxon>
        <taxon>Araneidae</taxon>
        <taxon>Caerostris</taxon>
    </lineage>
</organism>
<dbReference type="Proteomes" id="UP001054945">
    <property type="component" value="Unassembled WGS sequence"/>
</dbReference>
<evidence type="ECO:0000313" key="1">
    <source>
        <dbReference type="EMBL" id="GIY42625.1"/>
    </source>
</evidence>
<evidence type="ECO:0000313" key="2">
    <source>
        <dbReference type="Proteomes" id="UP001054945"/>
    </source>
</evidence>
<dbReference type="EMBL" id="BPLR01010874">
    <property type="protein sequence ID" value="GIY42625.1"/>
    <property type="molecule type" value="Genomic_DNA"/>
</dbReference>
<proteinExistence type="predicted"/>
<accession>A0AAV4T991</accession>
<reference evidence="1 2" key="1">
    <citation type="submission" date="2021-06" db="EMBL/GenBank/DDBJ databases">
        <title>Caerostris extrusa draft genome.</title>
        <authorList>
            <person name="Kono N."/>
            <person name="Arakawa K."/>
        </authorList>
    </citation>
    <scope>NUCLEOTIDE SEQUENCE [LARGE SCALE GENOMIC DNA]</scope>
</reference>
<protein>
    <submittedName>
        <fullName evidence="1">Adenomatous polyposis coli protein</fullName>
    </submittedName>
</protein>
<dbReference type="AlphaFoldDB" id="A0AAV4T991"/>
<sequence>MSSTNNLDREEPGARCSLNIRTNTGVKMIRQHPLLVNAHRNDEEGRLFEHRGREEDYESGRTVEFCVQGEYDIDDALSLMSRSSSVASISSFASDLKVLFTSLPLASLSTHPTVAIGDIDEWCTFM</sequence>
<name>A0AAV4T991_CAEEX</name>